<dbReference type="PROSITE" id="PS51819">
    <property type="entry name" value="VOC"/>
    <property type="match status" value="1"/>
</dbReference>
<proteinExistence type="predicted"/>
<organism evidence="2 3">
    <name type="scientific">Gracilibacillus marinus</name>
    <dbReference type="NCBI Taxonomy" id="630535"/>
    <lineage>
        <taxon>Bacteria</taxon>
        <taxon>Bacillati</taxon>
        <taxon>Bacillota</taxon>
        <taxon>Bacilli</taxon>
        <taxon>Bacillales</taxon>
        <taxon>Bacillaceae</taxon>
        <taxon>Gracilibacillus</taxon>
    </lineage>
</organism>
<dbReference type="Proteomes" id="UP001595880">
    <property type="component" value="Unassembled WGS sequence"/>
</dbReference>
<comment type="caution">
    <text evidence="2">The sequence shown here is derived from an EMBL/GenBank/DDBJ whole genome shotgun (WGS) entry which is preliminary data.</text>
</comment>
<evidence type="ECO:0000313" key="2">
    <source>
        <dbReference type="EMBL" id="MFC4386223.1"/>
    </source>
</evidence>
<dbReference type="Pfam" id="PF00903">
    <property type="entry name" value="Glyoxalase"/>
    <property type="match status" value="1"/>
</dbReference>
<dbReference type="InterPro" id="IPR029068">
    <property type="entry name" value="Glyas_Bleomycin-R_OHBP_Dase"/>
</dbReference>
<dbReference type="RefSeq" id="WP_390194661.1">
    <property type="nucleotide sequence ID" value="NZ_JBHSDV010000001.1"/>
</dbReference>
<evidence type="ECO:0000259" key="1">
    <source>
        <dbReference type="PROSITE" id="PS51819"/>
    </source>
</evidence>
<dbReference type="PANTHER" id="PTHR39175">
    <property type="entry name" value="FAMILY PROTEIN, PUTATIVE (AFU_ORTHOLOGUE AFUA_3G15060)-RELATED"/>
    <property type="match status" value="1"/>
</dbReference>
<dbReference type="EMBL" id="JBHSDV010000001">
    <property type="protein sequence ID" value="MFC4386223.1"/>
    <property type="molecule type" value="Genomic_DNA"/>
</dbReference>
<accession>A0ABV8VSP7</accession>
<dbReference type="PANTHER" id="PTHR39175:SF1">
    <property type="entry name" value="FAMILY PROTEIN, PUTATIVE (AFU_ORTHOLOGUE AFUA_3G15060)-RELATED"/>
    <property type="match status" value="1"/>
</dbReference>
<dbReference type="InterPro" id="IPR037523">
    <property type="entry name" value="VOC_core"/>
</dbReference>
<feature type="domain" description="VOC" evidence="1">
    <location>
        <begin position="4"/>
        <end position="119"/>
    </location>
</feature>
<name>A0ABV8VSP7_9BACI</name>
<reference evidence="3" key="1">
    <citation type="journal article" date="2019" name="Int. J. Syst. Evol. Microbiol.">
        <title>The Global Catalogue of Microorganisms (GCM) 10K type strain sequencing project: providing services to taxonomists for standard genome sequencing and annotation.</title>
        <authorList>
            <consortium name="The Broad Institute Genomics Platform"/>
            <consortium name="The Broad Institute Genome Sequencing Center for Infectious Disease"/>
            <person name="Wu L."/>
            <person name="Ma J."/>
        </authorList>
    </citation>
    <scope>NUCLEOTIDE SEQUENCE [LARGE SCALE GENOMIC DNA]</scope>
    <source>
        <strain evidence="3">KACC 14058</strain>
    </source>
</reference>
<gene>
    <name evidence="2" type="ORF">ACFOZ1_00235</name>
</gene>
<evidence type="ECO:0000313" key="3">
    <source>
        <dbReference type="Proteomes" id="UP001595880"/>
    </source>
</evidence>
<dbReference type="Gene3D" id="3.10.180.10">
    <property type="entry name" value="2,3-Dihydroxybiphenyl 1,2-Dioxygenase, domain 1"/>
    <property type="match status" value="1"/>
</dbReference>
<dbReference type="InterPro" id="IPR004360">
    <property type="entry name" value="Glyas_Fos-R_dOase_dom"/>
</dbReference>
<protein>
    <submittedName>
        <fullName evidence="2">VOC family protein</fullName>
    </submittedName>
</protein>
<keyword evidence="3" id="KW-1185">Reference proteome</keyword>
<sequence length="122" mass="13996">MIKGIHHVQITIPKGEEEKAKAFYCQVLGLEEIEKPTSLQGRGGFWLKVGTQEVHVGTEDGFDRYTTKAHLAYEVEDCKHWHAIIQEQGLELQESVPIPGYDRFEFRDPFGNRVEMIQAIPE</sequence>
<dbReference type="SUPFAM" id="SSF54593">
    <property type="entry name" value="Glyoxalase/Bleomycin resistance protein/Dihydroxybiphenyl dioxygenase"/>
    <property type="match status" value="1"/>
</dbReference>